<dbReference type="Proteomes" id="UP000321258">
    <property type="component" value="Unassembled WGS sequence"/>
</dbReference>
<proteinExistence type="predicted"/>
<dbReference type="AlphaFoldDB" id="A0A512IKH5"/>
<dbReference type="RefSeq" id="WP_147076490.1">
    <property type="nucleotide sequence ID" value="NZ_BJZT01000005.1"/>
</dbReference>
<dbReference type="Pfam" id="PF21834">
    <property type="entry name" value="DUF6894"/>
    <property type="match status" value="1"/>
</dbReference>
<sequence>MIVSNCSEALMPESGSCSRLDDAGAGMPRFFFDIDDSVSIHDDIGQDLADPTAAQAEAFRRAADYGSDPANLKTSGVIVVTVRDGPVSEVLKVRLICQVDDRRSTPGANSMEAGSMPYVG</sequence>
<comment type="caution">
    <text evidence="2">The sequence shown here is derived from an EMBL/GenBank/DDBJ whole genome shotgun (WGS) entry which is preliminary data.</text>
</comment>
<protein>
    <recommendedName>
        <fullName evidence="1">DUF6894 domain-containing protein</fullName>
    </recommendedName>
</protein>
<evidence type="ECO:0000313" key="3">
    <source>
        <dbReference type="Proteomes" id="UP000321258"/>
    </source>
</evidence>
<evidence type="ECO:0000313" key="2">
    <source>
        <dbReference type="EMBL" id="GEO98220.1"/>
    </source>
</evidence>
<organism evidence="2 3">
    <name type="scientific">Methylobacterium haplocladii</name>
    <dbReference type="NCBI Taxonomy" id="1176176"/>
    <lineage>
        <taxon>Bacteria</taxon>
        <taxon>Pseudomonadati</taxon>
        <taxon>Pseudomonadota</taxon>
        <taxon>Alphaproteobacteria</taxon>
        <taxon>Hyphomicrobiales</taxon>
        <taxon>Methylobacteriaceae</taxon>
        <taxon>Methylobacterium</taxon>
    </lineage>
</organism>
<name>A0A512IKH5_9HYPH</name>
<evidence type="ECO:0000259" key="1">
    <source>
        <dbReference type="Pfam" id="PF21834"/>
    </source>
</evidence>
<reference evidence="2 3" key="1">
    <citation type="submission" date="2019-07" db="EMBL/GenBank/DDBJ databases">
        <title>Whole genome shotgun sequence of Methylobacterium haplocladii NBRC 107714.</title>
        <authorList>
            <person name="Hosoyama A."/>
            <person name="Uohara A."/>
            <person name="Ohji S."/>
            <person name="Ichikawa N."/>
        </authorList>
    </citation>
    <scope>NUCLEOTIDE SEQUENCE [LARGE SCALE GENOMIC DNA]</scope>
    <source>
        <strain evidence="2 3">NBRC 107714</strain>
    </source>
</reference>
<dbReference type="EMBL" id="BJZT01000005">
    <property type="protein sequence ID" value="GEO98220.1"/>
    <property type="molecule type" value="Genomic_DNA"/>
</dbReference>
<dbReference type="InterPro" id="IPR054189">
    <property type="entry name" value="DUF6894"/>
</dbReference>
<accession>A0A512IKH5</accession>
<feature type="domain" description="DUF6894" evidence="1">
    <location>
        <begin position="29"/>
        <end position="94"/>
    </location>
</feature>
<keyword evidence="3" id="KW-1185">Reference proteome</keyword>
<gene>
    <name evidence="2" type="ORF">MHA02_06080</name>
</gene>